<evidence type="ECO:0008006" key="3">
    <source>
        <dbReference type="Google" id="ProtNLM"/>
    </source>
</evidence>
<keyword evidence="1" id="KW-0040">ANK repeat</keyword>
<dbReference type="SMART" id="SM00248">
    <property type="entry name" value="ANK"/>
    <property type="match status" value="1"/>
</dbReference>
<evidence type="ECO:0000313" key="2">
    <source>
        <dbReference type="EMBL" id="KAL0279495.1"/>
    </source>
</evidence>
<dbReference type="InterPro" id="IPR039195">
    <property type="entry name" value="ANKRD40"/>
</dbReference>
<comment type="caution">
    <text evidence="2">The sequence shown here is derived from an EMBL/GenBank/DDBJ whole genome shotgun (WGS) entry which is preliminary data.</text>
</comment>
<dbReference type="EMBL" id="JARGDH010000001">
    <property type="protein sequence ID" value="KAL0279495.1"/>
    <property type="molecule type" value="Genomic_DNA"/>
</dbReference>
<dbReference type="AlphaFoldDB" id="A0AAW2IB90"/>
<accession>A0AAW2IB90</accession>
<dbReference type="Pfam" id="PF00023">
    <property type="entry name" value="Ank"/>
    <property type="match status" value="1"/>
</dbReference>
<dbReference type="PANTHER" id="PTHR24192:SF3">
    <property type="entry name" value="ANKYRIN REPEAT DOMAIN 40"/>
    <property type="match status" value="1"/>
</dbReference>
<gene>
    <name evidence="2" type="ORF">PYX00_001038</name>
</gene>
<dbReference type="InterPro" id="IPR036770">
    <property type="entry name" value="Ankyrin_rpt-contain_sf"/>
</dbReference>
<protein>
    <recommendedName>
        <fullName evidence="3">Ankyrin repeat domain-containing protein 40</fullName>
    </recommendedName>
</protein>
<dbReference type="SUPFAM" id="SSF48403">
    <property type="entry name" value="Ankyrin repeat"/>
    <property type="match status" value="1"/>
</dbReference>
<dbReference type="PROSITE" id="PS50297">
    <property type="entry name" value="ANK_REP_REGION"/>
    <property type="match status" value="1"/>
</dbReference>
<sequence>MQNEDSRTVSGALQDERLRHYSHIGDELAVLELIRDGVDVNSQNKMNGWTALHWAAARNHKHIVKILLQSGANPSIKNNKGEVPANVTSNSDIREILGEPANGQCSLPELPITPNYISHPALPVFSNELNPVKRPRIDSNESSNNNKKLVLKVKLAGDDDFIEIELGKSELTMEKLIEVCCEELTIHKEQLIKVRKLPNTIVRKDADVQRLNDYQELEIVCDDKLCAHKEKTEK</sequence>
<feature type="repeat" description="ANK" evidence="1">
    <location>
        <begin position="47"/>
        <end position="79"/>
    </location>
</feature>
<name>A0AAW2IB90_9NEOP</name>
<proteinExistence type="predicted"/>
<dbReference type="InterPro" id="IPR002110">
    <property type="entry name" value="Ankyrin_rpt"/>
</dbReference>
<reference evidence="2" key="1">
    <citation type="journal article" date="2024" name="Gigascience">
        <title>Chromosome-level genome of the poultry shaft louse Menopon gallinae provides insight into the host-switching and adaptive evolution of parasitic lice.</title>
        <authorList>
            <person name="Xu Y."/>
            <person name="Ma L."/>
            <person name="Liu S."/>
            <person name="Liang Y."/>
            <person name="Liu Q."/>
            <person name="He Z."/>
            <person name="Tian L."/>
            <person name="Duan Y."/>
            <person name="Cai W."/>
            <person name="Li H."/>
            <person name="Song F."/>
        </authorList>
    </citation>
    <scope>NUCLEOTIDE SEQUENCE</scope>
    <source>
        <strain evidence="2">Cailab_2023a</strain>
    </source>
</reference>
<organism evidence="2">
    <name type="scientific">Menopon gallinae</name>
    <name type="common">poultry shaft louse</name>
    <dbReference type="NCBI Taxonomy" id="328185"/>
    <lineage>
        <taxon>Eukaryota</taxon>
        <taxon>Metazoa</taxon>
        <taxon>Ecdysozoa</taxon>
        <taxon>Arthropoda</taxon>
        <taxon>Hexapoda</taxon>
        <taxon>Insecta</taxon>
        <taxon>Pterygota</taxon>
        <taxon>Neoptera</taxon>
        <taxon>Paraneoptera</taxon>
        <taxon>Psocodea</taxon>
        <taxon>Troctomorpha</taxon>
        <taxon>Phthiraptera</taxon>
        <taxon>Amblycera</taxon>
        <taxon>Menoponidae</taxon>
        <taxon>Menopon</taxon>
    </lineage>
</organism>
<dbReference type="Gene3D" id="1.25.40.20">
    <property type="entry name" value="Ankyrin repeat-containing domain"/>
    <property type="match status" value="1"/>
</dbReference>
<evidence type="ECO:0000256" key="1">
    <source>
        <dbReference type="PROSITE-ProRule" id="PRU00023"/>
    </source>
</evidence>
<dbReference type="PROSITE" id="PS50088">
    <property type="entry name" value="ANK_REPEAT"/>
    <property type="match status" value="1"/>
</dbReference>
<dbReference type="PANTHER" id="PTHR24192">
    <property type="entry name" value="ANKYRIN REPEAT DOMAIN 40"/>
    <property type="match status" value="1"/>
</dbReference>